<evidence type="ECO:0000256" key="4">
    <source>
        <dbReference type="ARBA" id="ARBA00022692"/>
    </source>
</evidence>
<keyword evidence="6 7" id="KW-0472">Membrane</keyword>
<evidence type="ECO:0000256" key="6">
    <source>
        <dbReference type="ARBA" id="ARBA00023136"/>
    </source>
</evidence>
<proteinExistence type="inferred from homology"/>
<dbReference type="EMBL" id="BAABJQ010000013">
    <property type="protein sequence ID" value="GAA5189962.1"/>
    <property type="molecule type" value="Genomic_DNA"/>
</dbReference>
<organism evidence="10 11">
    <name type="scientific">Rugosimonospora acidiphila</name>
    <dbReference type="NCBI Taxonomy" id="556531"/>
    <lineage>
        <taxon>Bacteria</taxon>
        <taxon>Bacillati</taxon>
        <taxon>Actinomycetota</taxon>
        <taxon>Actinomycetes</taxon>
        <taxon>Micromonosporales</taxon>
        <taxon>Micromonosporaceae</taxon>
        <taxon>Rugosimonospora</taxon>
    </lineage>
</organism>
<feature type="region of interest" description="Disordered" evidence="8">
    <location>
        <begin position="1"/>
        <end position="30"/>
    </location>
</feature>
<dbReference type="CDD" id="cd06261">
    <property type="entry name" value="TM_PBP2"/>
    <property type="match status" value="1"/>
</dbReference>
<keyword evidence="5 7" id="KW-1133">Transmembrane helix</keyword>
<comment type="caution">
    <text evidence="10">The sequence shown here is derived from an EMBL/GenBank/DDBJ whole genome shotgun (WGS) entry which is preliminary data.</text>
</comment>
<name>A0ABP9S3G5_9ACTN</name>
<evidence type="ECO:0000256" key="1">
    <source>
        <dbReference type="ARBA" id="ARBA00004651"/>
    </source>
</evidence>
<dbReference type="Proteomes" id="UP001501570">
    <property type="component" value="Unassembled WGS sequence"/>
</dbReference>
<feature type="transmembrane region" description="Helical" evidence="7">
    <location>
        <begin position="283"/>
        <end position="303"/>
    </location>
</feature>
<feature type="transmembrane region" description="Helical" evidence="7">
    <location>
        <begin position="224"/>
        <end position="246"/>
    </location>
</feature>
<keyword evidence="2 7" id="KW-0813">Transport</keyword>
<feature type="transmembrane region" description="Helical" evidence="7">
    <location>
        <begin position="258"/>
        <end position="276"/>
    </location>
</feature>
<feature type="transmembrane region" description="Helical" evidence="7">
    <location>
        <begin position="49"/>
        <end position="74"/>
    </location>
</feature>
<gene>
    <name evidence="10" type="ORF">GCM10023322_43920</name>
</gene>
<dbReference type="Gene3D" id="1.10.3720.10">
    <property type="entry name" value="MetI-like"/>
    <property type="match status" value="1"/>
</dbReference>
<dbReference type="PROSITE" id="PS50928">
    <property type="entry name" value="ABC_TM1"/>
    <property type="match status" value="1"/>
</dbReference>
<dbReference type="InterPro" id="IPR050901">
    <property type="entry name" value="BP-dep_ABC_trans_perm"/>
</dbReference>
<dbReference type="PANTHER" id="PTHR32243">
    <property type="entry name" value="MALTOSE TRANSPORT SYSTEM PERMEASE-RELATED"/>
    <property type="match status" value="1"/>
</dbReference>
<evidence type="ECO:0000256" key="5">
    <source>
        <dbReference type="ARBA" id="ARBA00022989"/>
    </source>
</evidence>
<dbReference type="SUPFAM" id="SSF161098">
    <property type="entry name" value="MetI-like"/>
    <property type="match status" value="1"/>
</dbReference>
<feature type="domain" description="ABC transmembrane type-1" evidence="9">
    <location>
        <begin position="112"/>
        <end position="304"/>
    </location>
</feature>
<dbReference type="InterPro" id="IPR035906">
    <property type="entry name" value="MetI-like_sf"/>
</dbReference>
<comment type="subcellular location">
    <subcellularLocation>
        <location evidence="1 7">Cell membrane</location>
        <topology evidence="1 7">Multi-pass membrane protein</topology>
    </subcellularLocation>
</comment>
<evidence type="ECO:0000259" key="9">
    <source>
        <dbReference type="PROSITE" id="PS50928"/>
    </source>
</evidence>
<comment type="similarity">
    <text evidence="7">Belongs to the binding-protein-dependent transport system permease family.</text>
</comment>
<protein>
    <submittedName>
        <fullName evidence="10">Carbohydrate ABC transporter permease</fullName>
    </submittedName>
</protein>
<keyword evidence="3" id="KW-1003">Cell membrane</keyword>
<dbReference type="Pfam" id="PF00528">
    <property type="entry name" value="BPD_transp_1"/>
    <property type="match status" value="1"/>
</dbReference>
<reference evidence="11" key="1">
    <citation type="journal article" date="2019" name="Int. J. Syst. Evol. Microbiol.">
        <title>The Global Catalogue of Microorganisms (GCM) 10K type strain sequencing project: providing services to taxonomists for standard genome sequencing and annotation.</title>
        <authorList>
            <consortium name="The Broad Institute Genomics Platform"/>
            <consortium name="The Broad Institute Genome Sequencing Center for Infectious Disease"/>
            <person name="Wu L."/>
            <person name="Ma J."/>
        </authorList>
    </citation>
    <scope>NUCLEOTIDE SEQUENCE [LARGE SCALE GENOMIC DNA]</scope>
    <source>
        <strain evidence="11">JCM 18304</strain>
    </source>
</reference>
<evidence type="ECO:0000313" key="11">
    <source>
        <dbReference type="Proteomes" id="UP001501570"/>
    </source>
</evidence>
<evidence type="ECO:0000256" key="7">
    <source>
        <dbReference type="RuleBase" id="RU363032"/>
    </source>
</evidence>
<feature type="transmembrane region" description="Helical" evidence="7">
    <location>
        <begin position="147"/>
        <end position="171"/>
    </location>
</feature>
<dbReference type="InterPro" id="IPR000515">
    <property type="entry name" value="MetI-like"/>
</dbReference>
<dbReference type="RefSeq" id="WP_345632351.1">
    <property type="nucleotide sequence ID" value="NZ_BAABJQ010000013.1"/>
</dbReference>
<keyword evidence="11" id="KW-1185">Reference proteome</keyword>
<evidence type="ECO:0000256" key="2">
    <source>
        <dbReference type="ARBA" id="ARBA00022448"/>
    </source>
</evidence>
<feature type="transmembrane region" description="Helical" evidence="7">
    <location>
        <begin position="183"/>
        <end position="203"/>
    </location>
</feature>
<evidence type="ECO:0000313" key="10">
    <source>
        <dbReference type="EMBL" id="GAA5189962.1"/>
    </source>
</evidence>
<keyword evidence="4 7" id="KW-0812">Transmembrane</keyword>
<accession>A0ABP9S3G5</accession>
<evidence type="ECO:0000256" key="8">
    <source>
        <dbReference type="SAM" id="MobiDB-lite"/>
    </source>
</evidence>
<feature type="transmembrane region" description="Helical" evidence="7">
    <location>
        <begin position="112"/>
        <end position="135"/>
    </location>
</feature>
<dbReference type="PANTHER" id="PTHR32243:SF24">
    <property type="entry name" value="DIACETYLCHITOBIOSE UPTAKE SYSTEM PERMEASE PROTEIN NGCG"/>
    <property type="match status" value="1"/>
</dbReference>
<sequence length="319" mass="34821">MVEAPVRARPRGRATPLADGTALHESTVHESTVHESTGRVRVGRISVRALRVAFLSVTALVMLIPLYLLVIGAFKSQQDILQHPFSPTLQRFTGQYLVRALHNPDFNVVQGYAVTILFVVLVNALSIALAGPVSYVIGRGKGARYQFLLLFFVAGTFIPSQVLVIPVVYTLKALSLMGTIRGFVLFETSLTLPFSIFLYASYIRTLPVEIDEAAALDGAGRIRTFWRVILPLMRPVIATMVVLNTISIWNDFVNPQIILGPGSGLYTVTTGIYAAVGQYSTDYTVVFPTLLLAIAPVLVFFIFMQRYIVGGLTAGATKG</sequence>
<evidence type="ECO:0000256" key="3">
    <source>
        <dbReference type="ARBA" id="ARBA00022475"/>
    </source>
</evidence>